<name>A0A154PF72_DUFNO</name>
<protein>
    <submittedName>
        <fullName evidence="2">Uncharacterized protein</fullName>
    </submittedName>
</protein>
<reference evidence="2 3" key="1">
    <citation type="submission" date="2015-07" db="EMBL/GenBank/DDBJ databases">
        <title>The genome of Dufourea novaeangliae.</title>
        <authorList>
            <person name="Pan H."/>
            <person name="Kapheim K."/>
        </authorList>
    </citation>
    <scope>NUCLEOTIDE SEQUENCE [LARGE SCALE GENOMIC DNA]</scope>
    <source>
        <strain evidence="2">0120121106</strain>
        <tissue evidence="2">Whole body</tissue>
    </source>
</reference>
<dbReference type="EMBL" id="KQ434878">
    <property type="protein sequence ID" value="KZC09880.1"/>
    <property type="molecule type" value="Genomic_DNA"/>
</dbReference>
<feature type="region of interest" description="Disordered" evidence="1">
    <location>
        <begin position="1"/>
        <end position="23"/>
    </location>
</feature>
<keyword evidence="3" id="KW-1185">Reference proteome</keyword>
<accession>A0A154PF72</accession>
<feature type="compositionally biased region" description="Basic and acidic residues" evidence="1">
    <location>
        <begin position="14"/>
        <end position="23"/>
    </location>
</feature>
<dbReference type="Proteomes" id="UP000076502">
    <property type="component" value="Unassembled WGS sequence"/>
</dbReference>
<feature type="region of interest" description="Disordered" evidence="1">
    <location>
        <begin position="92"/>
        <end position="122"/>
    </location>
</feature>
<sequence length="122" mass="14010">MSTGNKKSSRKPKRASEKDHRMAQLKKEIARLEEENSKLQRDSVEYENRLAAFAGPTRYATNFPPFSNVLQTVADNRNALKFQRTFRDTLQSGVNSKVNDEPPKKKLRIKTGLSSKKRDTKK</sequence>
<evidence type="ECO:0000313" key="3">
    <source>
        <dbReference type="Proteomes" id="UP000076502"/>
    </source>
</evidence>
<evidence type="ECO:0000256" key="1">
    <source>
        <dbReference type="SAM" id="MobiDB-lite"/>
    </source>
</evidence>
<dbReference type="AlphaFoldDB" id="A0A154PF72"/>
<proteinExistence type="predicted"/>
<organism evidence="2 3">
    <name type="scientific">Dufourea novaeangliae</name>
    <name type="common">Sweat bee</name>
    <dbReference type="NCBI Taxonomy" id="178035"/>
    <lineage>
        <taxon>Eukaryota</taxon>
        <taxon>Metazoa</taxon>
        <taxon>Ecdysozoa</taxon>
        <taxon>Arthropoda</taxon>
        <taxon>Hexapoda</taxon>
        <taxon>Insecta</taxon>
        <taxon>Pterygota</taxon>
        <taxon>Neoptera</taxon>
        <taxon>Endopterygota</taxon>
        <taxon>Hymenoptera</taxon>
        <taxon>Apocrita</taxon>
        <taxon>Aculeata</taxon>
        <taxon>Apoidea</taxon>
        <taxon>Anthophila</taxon>
        <taxon>Halictidae</taxon>
        <taxon>Rophitinae</taxon>
        <taxon>Dufourea</taxon>
    </lineage>
</organism>
<evidence type="ECO:0000313" key="2">
    <source>
        <dbReference type="EMBL" id="KZC09880.1"/>
    </source>
</evidence>
<gene>
    <name evidence="2" type="ORF">WN55_00526</name>
</gene>